<evidence type="ECO:0000256" key="4">
    <source>
        <dbReference type="PROSITE-ProRule" id="PRU00023"/>
    </source>
</evidence>
<proteinExistence type="predicted"/>
<dbReference type="PROSITE" id="PS50297">
    <property type="entry name" value="ANK_REP_REGION"/>
    <property type="match status" value="1"/>
</dbReference>
<dbReference type="AlphaFoldDB" id="A0A4P9X5V9"/>
<feature type="non-terminal residue" evidence="5">
    <location>
        <position position="99"/>
    </location>
</feature>
<dbReference type="EC" id="2.3.1.225" evidence="1"/>
<reference evidence="6" key="1">
    <citation type="journal article" date="2018" name="Nat. Microbiol.">
        <title>Leveraging single-cell genomics to expand the fungal tree of life.</title>
        <authorList>
            <person name="Ahrendt S.R."/>
            <person name="Quandt C.A."/>
            <person name="Ciobanu D."/>
            <person name="Clum A."/>
            <person name="Salamov A."/>
            <person name="Andreopoulos B."/>
            <person name="Cheng J.F."/>
            <person name="Woyke T."/>
            <person name="Pelin A."/>
            <person name="Henrissat B."/>
            <person name="Reynolds N.K."/>
            <person name="Benny G.L."/>
            <person name="Smith M.E."/>
            <person name="James T.Y."/>
            <person name="Grigoriev I.V."/>
        </authorList>
    </citation>
    <scope>NUCLEOTIDE SEQUENCE [LARGE SCALE GENOMIC DNA]</scope>
    <source>
        <strain evidence="6">ATCC 52028</strain>
    </source>
</reference>
<dbReference type="GO" id="GO:0019706">
    <property type="term" value="F:protein-cysteine S-palmitoyltransferase activity"/>
    <property type="evidence" value="ECO:0007669"/>
    <property type="project" value="UniProtKB-EC"/>
</dbReference>
<name>A0A4P9X5V9_9FUNG</name>
<dbReference type="PANTHER" id="PTHR24161">
    <property type="entry name" value="ANK_REP_REGION DOMAIN-CONTAINING PROTEIN-RELATED"/>
    <property type="match status" value="1"/>
</dbReference>
<gene>
    <name evidence="5" type="ORF">CXG81DRAFT_13110</name>
</gene>
<dbReference type="InterPro" id="IPR036770">
    <property type="entry name" value="Ankyrin_rpt-contain_sf"/>
</dbReference>
<feature type="repeat" description="ANK" evidence="4">
    <location>
        <begin position="76"/>
        <end position="99"/>
    </location>
</feature>
<dbReference type="PANTHER" id="PTHR24161:SF85">
    <property type="entry name" value="PALMITOYLTRANSFERASE HIP14"/>
    <property type="match status" value="1"/>
</dbReference>
<accession>A0A4P9X5V9</accession>
<keyword evidence="6" id="KW-1185">Reference proteome</keyword>
<dbReference type="SUPFAM" id="SSF48403">
    <property type="entry name" value="Ankyrin repeat"/>
    <property type="match status" value="1"/>
</dbReference>
<dbReference type="EMBL" id="ML014211">
    <property type="protein sequence ID" value="RKP00522.1"/>
    <property type="molecule type" value="Genomic_DNA"/>
</dbReference>
<dbReference type="SMART" id="SM00248">
    <property type="entry name" value="ANK"/>
    <property type="match status" value="2"/>
</dbReference>
<dbReference type="OrthoDB" id="6781668at2759"/>
<keyword evidence="3 4" id="KW-0040">ANK repeat</keyword>
<dbReference type="Pfam" id="PF12796">
    <property type="entry name" value="Ank_2"/>
    <property type="match status" value="1"/>
</dbReference>
<evidence type="ECO:0000256" key="3">
    <source>
        <dbReference type="ARBA" id="ARBA00023043"/>
    </source>
</evidence>
<evidence type="ECO:0000313" key="5">
    <source>
        <dbReference type="EMBL" id="RKP00522.1"/>
    </source>
</evidence>
<evidence type="ECO:0000256" key="2">
    <source>
        <dbReference type="ARBA" id="ARBA00022737"/>
    </source>
</evidence>
<sequence>MTLNLFEAARQGHLERLEQLLATHPEGPTACAASRDADDCTALHWAALNNHLAACTLLIETGHADVNATGGELVATPVHWAARSGHVYIVALLVRHGAD</sequence>
<dbReference type="Gene3D" id="1.25.40.20">
    <property type="entry name" value="Ankyrin repeat-containing domain"/>
    <property type="match status" value="1"/>
</dbReference>
<organism evidence="5 6">
    <name type="scientific">Caulochytrium protostelioides</name>
    <dbReference type="NCBI Taxonomy" id="1555241"/>
    <lineage>
        <taxon>Eukaryota</taxon>
        <taxon>Fungi</taxon>
        <taxon>Fungi incertae sedis</taxon>
        <taxon>Chytridiomycota</taxon>
        <taxon>Chytridiomycota incertae sedis</taxon>
        <taxon>Chytridiomycetes</taxon>
        <taxon>Caulochytriales</taxon>
        <taxon>Caulochytriaceae</taxon>
        <taxon>Caulochytrium</taxon>
    </lineage>
</organism>
<dbReference type="Proteomes" id="UP000274922">
    <property type="component" value="Unassembled WGS sequence"/>
</dbReference>
<evidence type="ECO:0000313" key="6">
    <source>
        <dbReference type="Proteomes" id="UP000274922"/>
    </source>
</evidence>
<dbReference type="PROSITE" id="PS50088">
    <property type="entry name" value="ANK_REPEAT"/>
    <property type="match status" value="1"/>
</dbReference>
<evidence type="ECO:0000256" key="1">
    <source>
        <dbReference type="ARBA" id="ARBA00012210"/>
    </source>
</evidence>
<protein>
    <recommendedName>
        <fullName evidence="1">protein S-acyltransferase</fullName>
        <ecNumber evidence="1">2.3.1.225</ecNumber>
    </recommendedName>
</protein>
<dbReference type="InterPro" id="IPR002110">
    <property type="entry name" value="Ankyrin_rpt"/>
</dbReference>
<keyword evidence="2" id="KW-0677">Repeat</keyword>